<evidence type="ECO:0000256" key="1">
    <source>
        <dbReference type="ARBA" id="ARBA00022574"/>
    </source>
</evidence>
<dbReference type="PROSITE" id="PS00678">
    <property type="entry name" value="WD_REPEATS_1"/>
    <property type="match status" value="1"/>
</dbReference>
<dbReference type="PROSITE" id="PS50082">
    <property type="entry name" value="WD_REPEATS_2"/>
    <property type="match status" value="1"/>
</dbReference>
<evidence type="ECO:0000256" key="4">
    <source>
        <dbReference type="ARBA" id="ARBA00038321"/>
    </source>
</evidence>
<keyword evidence="3" id="KW-0647">Proteasome</keyword>
<dbReference type="OrthoDB" id="10257301at2759"/>
<dbReference type="OMA" id="CNWNEAL"/>
<sequence>MNVTHDDPIILPVATIQHDFLSVVSDVRDGLVPEDKFWLSCYKDGEPSVHAKVVATLDDIDRDLVRFEGVDGVVLTCDGENSYSATCSALHIPATRLATPIKAFAEPALPEPRRSRKITSFDVAPDGSQFATGHYDGHVYIRSTLSESVPVITSRPHLSTVTSLQFFPSSRVLLTAGSDFALTILSAEPLSTSSPAAPTSPSPVRTLRGHSRGVTSTAIISRGRNVLSASKDGTVRLWDVPSGEQIRMLTTGDGSFTAVNALSVDAGTVTVSAPAADPAGTSAASAPDADIDPREIDTADKLAFCALQSGAFEVLDLRAKRSIYRSATGTGTPLQAIAYAPAHGLLATGSARGVVEVYDARSLARPQTAFRRNTAAIEDLAFVALQPDDFASPSSGAEAGVGLAIATEDGLPYVADVRPGGPNVRAELVGQDCDPVHAVRVVQGLYVWTTADDGVVRQYRMR</sequence>
<dbReference type="PANTHER" id="PTHR19857">
    <property type="entry name" value="MITOCHONDRIAL DIVISION PROTEIN 1-RELATED"/>
    <property type="match status" value="1"/>
</dbReference>
<proteinExistence type="inferred from homology"/>
<protein>
    <submittedName>
        <fullName evidence="7">WD40 repeat-like protein</fullName>
    </submittedName>
</protein>
<dbReference type="SMART" id="SM00320">
    <property type="entry name" value="WD40"/>
    <property type="match status" value="5"/>
</dbReference>
<evidence type="ECO:0000256" key="5">
    <source>
        <dbReference type="PROSITE-ProRule" id="PRU00221"/>
    </source>
</evidence>
<dbReference type="GO" id="GO:0000502">
    <property type="term" value="C:proteasome complex"/>
    <property type="evidence" value="ECO:0007669"/>
    <property type="project" value="UniProtKB-KW"/>
</dbReference>
<name>A0A2H3JMA2_WOLCO</name>
<feature type="region of interest" description="Disordered" evidence="6">
    <location>
        <begin position="191"/>
        <end position="213"/>
    </location>
</feature>
<dbReference type="EMBL" id="KB468053">
    <property type="protein sequence ID" value="PCH39929.1"/>
    <property type="molecule type" value="Genomic_DNA"/>
</dbReference>
<keyword evidence="2" id="KW-0677">Repeat</keyword>
<accession>A0A2H3JMA2</accession>
<dbReference type="AlphaFoldDB" id="A0A2H3JMA2"/>
<dbReference type="PANTHER" id="PTHR19857:SF19">
    <property type="entry name" value="26S PROTEASOME REGULATORY SUBUNIT RPN14"/>
    <property type="match status" value="1"/>
</dbReference>
<dbReference type="InterPro" id="IPR015943">
    <property type="entry name" value="WD40/YVTN_repeat-like_dom_sf"/>
</dbReference>
<dbReference type="Proteomes" id="UP000218811">
    <property type="component" value="Unassembled WGS sequence"/>
</dbReference>
<dbReference type="STRING" id="742152.A0A2H3JMA2"/>
<feature type="compositionally biased region" description="Low complexity" evidence="6">
    <location>
        <begin position="191"/>
        <end position="203"/>
    </location>
</feature>
<keyword evidence="8" id="KW-1185">Reference proteome</keyword>
<evidence type="ECO:0000256" key="3">
    <source>
        <dbReference type="ARBA" id="ARBA00022942"/>
    </source>
</evidence>
<dbReference type="Pfam" id="PF00400">
    <property type="entry name" value="WD40"/>
    <property type="match status" value="3"/>
</dbReference>
<gene>
    <name evidence="7" type="ORF">WOLCODRAFT_136565</name>
</gene>
<evidence type="ECO:0000313" key="7">
    <source>
        <dbReference type="EMBL" id="PCH39929.1"/>
    </source>
</evidence>
<dbReference type="SUPFAM" id="SSF50978">
    <property type="entry name" value="WD40 repeat-like"/>
    <property type="match status" value="1"/>
</dbReference>
<comment type="similarity">
    <text evidence="4">Belongs to the WD repeat PAAF1/RPN14 family.</text>
</comment>
<keyword evidence="1 5" id="KW-0853">WD repeat</keyword>
<reference evidence="7 8" key="1">
    <citation type="journal article" date="2012" name="Science">
        <title>The Paleozoic origin of enzymatic lignin decomposition reconstructed from 31 fungal genomes.</title>
        <authorList>
            <person name="Floudas D."/>
            <person name="Binder M."/>
            <person name="Riley R."/>
            <person name="Barry K."/>
            <person name="Blanchette R.A."/>
            <person name="Henrissat B."/>
            <person name="Martinez A.T."/>
            <person name="Otillar R."/>
            <person name="Spatafora J.W."/>
            <person name="Yadav J.S."/>
            <person name="Aerts A."/>
            <person name="Benoit I."/>
            <person name="Boyd A."/>
            <person name="Carlson A."/>
            <person name="Copeland A."/>
            <person name="Coutinho P.M."/>
            <person name="de Vries R.P."/>
            <person name="Ferreira P."/>
            <person name="Findley K."/>
            <person name="Foster B."/>
            <person name="Gaskell J."/>
            <person name="Glotzer D."/>
            <person name="Gorecki P."/>
            <person name="Heitman J."/>
            <person name="Hesse C."/>
            <person name="Hori C."/>
            <person name="Igarashi K."/>
            <person name="Jurgens J.A."/>
            <person name="Kallen N."/>
            <person name="Kersten P."/>
            <person name="Kohler A."/>
            <person name="Kuees U."/>
            <person name="Kumar T.K.A."/>
            <person name="Kuo A."/>
            <person name="LaButti K."/>
            <person name="Larrondo L.F."/>
            <person name="Lindquist E."/>
            <person name="Ling A."/>
            <person name="Lombard V."/>
            <person name="Lucas S."/>
            <person name="Lundell T."/>
            <person name="Martin R."/>
            <person name="McLaughlin D.J."/>
            <person name="Morgenstern I."/>
            <person name="Morin E."/>
            <person name="Murat C."/>
            <person name="Nagy L.G."/>
            <person name="Nolan M."/>
            <person name="Ohm R.A."/>
            <person name="Patyshakuliyeva A."/>
            <person name="Rokas A."/>
            <person name="Ruiz-Duenas F.J."/>
            <person name="Sabat G."/>
            <person name="Salamov A."/>
            <person name="Samejima M."/>
            <person name="Schmutz J."/>
            <person name="Slot J.C."/>
            <person name="St John F."/>
            <person name="Stenlid J."/>
            <person name="Sun H."/>
            <person name="Sun S."/>
            <person name="Syed K."/>
            <person name="Tsang A."/>
            <person name="Wiebenga A."/>
            <person name="Young D."/>
            <person name="Pisabarro A."/>
            <person name="Eastwood D.C."/>
            <person name="Martin F."/>
            <person name="Cullen D."/>
            <person name="Grigoriev I.V."/>
            <person name="Hibbett D.S."/>
        </authorList>
    </citation>
    <scope>NUCLEOTIDE SEQUENCE [LARGE SCALE GENOMIC DNA]</scope>
    <source>
        <strain evidence="7 8">MD-104</strain>
    </source>
</reference>
<evidence type="ECO:0000313" key="8">
    <source>
        <dbReference type="Proteomes" id="UP000218811"/>
    </source>
</evidence>
<dbReference type="Gene3D" id="2.130.10.10">
    <property type="entry name" value="YVTN repeat-like/Quinoprotein amine dehydrogenase"/>
    <property type="match status" value="2"/>
</dbReference>
<feature type="repeat" description="WD" evidence="5">
    <location>
        <begin position="207"/>
        <end position="248"/>
    </location>
</feature>
<dbReference type="InterPro" id="IPR019775">
    <property type="entry name" value="WD40_repeat_CS"/>
</dbReference>
<organism evidence="7 8">
    <name type="scientific">Wolfiporia cocos (strain MD-104)</name>
    <name type="common">Brown rot fungus</name>
    <dbReference type="NCBI Taxonomy" id="742152"/>
    <lineage>
        <taxon>Eukaryota</taxon>
        <taxon>Fungi</taxon>
        <taxon>Dikarya</taxon>
        <taxon>Basidiomycota</taxon>
        <taxon>Agaricomycotina</taxon>
        <taxon>Agaricomycetes</taxon>
        <taxon>Polyporales</taxon>
        <taxon>Phaeolaceae</taxon>
        <taxon>Wolfiporia</taxon>
    </lineage>
</organism>
<evidence type="ECO:0000256" key="6">
    <source>
        <dbReference type="SAM" id="MobiDB-lite"/>
    </source>
</evidence>
<dbReference type="InterPro" id="IPR036322">
    <property type="entry name" value="WD40_repeat_dom_sf"/>
</dbReference>
<dbReference type="InterPro" id="IPR001680">
    <property type="entry name" value="WD40_rpt"/>
</dbReference>
<evidence type="ECO:0000256" key="2">
    <source>
        <dbReference type="ARBA" id="ARBA00022737"/>
    </source>
</evidence>
<dbReference type="InterPro" id="IPR051179">
    <property type="entry name" value="WD_repeat_multifunction"/>
</dbReference>
<dbReference type="PROSITE" id="PS50294">
    <property type="entry name" value="WD_REPEATS_REGION"/>
    <property type="match status" value="1"/>
</dbReference>